<organism evidence="2 3">
    <name type="scientific">Nitratireductor aquibiodomus RA22</name>
    <dbReference type="NCBI Taxonomy" id="1189611"/>
    <lineage>
        <taxon>Bacteria</taxon>
        <taxon>Pseudomonadati</taxon>
        <taxon>Pseudomonadota</taxon>
        <taxon>Alphaproteobacteria</taxon>
        <taxon>Hyphomicrobiales</taxon>
        <taxon>Phyllobacteriaceae</taxon>
        <taxon>Nitratireductor</taxon>
    </lineage>
</organism>
<dbReference type="EMBL" id="AJXZ01000049">
    <property type="protein sequence ID" value="EIM72717.1"/>
    <property type="molecule type" value="Genomic_DNA"/>
</dbReference>
<accession>I5BT15</accession>
<protein>
    <submittedName>
        <fullName evidence="2">Dtr system oriT relaxase</fullName>
    </submittedName>
</protein>
<proteinExistence type="predicted"/>
<dbReference type="Pfam" id="PF17841">
    <property type="entry name" value="Bep_C_terminal"/>
    <property type="match status" value="1"/>
</dbReference>
<evidence type="ECO:0000313" key="3">
    <source>
        <dbReference type="Proteomes" id="UP000004622"/>
    </source>
</evidence>
<dbReference type="InterPro" id="IPR041533">
    <property type="entry name" value="Bep_BID"/>
</dbReference>
<dbReference type="AlphaFoldDB" id="I5BT15"/>
<reference evidence="2 3" key="1">
    <citation type="journal article" date="2012" name="J. Bacteriol.">
        <title>Genome Sequence of Nitratireductor aquibiodomus Strain RA22.</title>
        <authorList>
            <person name="Singh A."/>
            <person name="Jangir P.K."/>
            <person name="Kumari C."/>
            <person name="Sharma R."/>
        </authorList>
    </citation>
    <scope>NUCLEOTIDE SEQUENCE [LARGE SCALE GENOMIC DNA]</scope>
    <source>
        <strain evidence="2 3">RA22</strain>
    </source>
</reference>
<evidence type="ECO:0000259" key="1">
    <source>
        <dbReference type="Pfam" id="PF17841"/>
    </source>
</evidence>
<dbReference type="Proteomes" id="UP000004622">
    <property type="component" value="Unassembled WGS sequence"/>
</dbReference>
<comment type="caution">
    <text evidence="2">The sequence shown here is derived from an EMBL/GenBank/DDBJ whole genome shotgun (WGS) entry which is preliminary data.</text>
</comment>
<name>I5BT15_9HYPH</name>
<sequence>MLASLSLDRHLTYVAMTRHREDLQLFYGERSFQIAGGLDTLLSRRNAKETTLDYAAERFYRQALSFANSRGLHLMRVARTLARDRLEWTLRQKRRLADLGRKLCAIGVRIGLFDATLSAVQLKKEAEPMVKGVTTFSRSISDVATGKVHAEREVARQWEEVSDRFRLVFADPETAFRAMRFDAMLTDPATASERLGLLAREPASIGALRGRDGLLAGRAERQARREAEVNVPALGREIERYLRLREAATRRLEADETALRRRASIDVPALSPVARIVLEKVRDAIDRNDRSAALGFALADRMAKAEIDGFNKAVSERFGERTLLSNGARVTDGTVFRKAALGLAAAEREKLATAWPIMRTAQQLAAHERTVQALKETEALRQSQRKSRVLK</sequence>
<feature type="domain" description="Bartonella effector protein BID" evidence="1">
    <location>
        <begin position="147"/>
        <end position="243"/>
    </location>
</feature>
<gene>
    <name evidence="2" type="ORF">A33O_18774</name>
</gene>
<dbReference type="PATRIC" id="fig|1189611.3.peg.3789"/>
<evidence type="ECO:0000313" key="2">
    <source>
        <dbReference type="EMBL" id="EIM72717.1"/>
    </source>
</evidence>